<dbReference type="GO" id="GO:0006310">
    <property type="term" value="P:DNA recombination"/>
    <property type="evidence" value="ECO:0007669"/>
    <property type="project" value="TreeGrafter"/>
</dbReference>
<evidence type="ECO:0000313" key="2">
    <source>
        <dbReference type="EMBL" id="CBL28666.1"/>
    </source>
</evidence>
<proteinExistence type="predicted"/>
<dbReference type="GO" id="GO:1990238">
    <property type="term" value="F:double-stranded DNA endonuclease activity"/>
    <property type="evidence" value="ECO:0007669"/>
    <property type="project" value="TreeGrafter"/>
</dbReference>
<reference evidence="2 3" key="2">
    <citation type="submission" date="2010-03" db="EMBL/GenBank/DDBJ databases">
        <authorList>
            <person name="Pajon A."/>
        </authorList>
    </citation>
    <scope>NUCLEOTIDE SEQUENCE [LARGE SCALE GENOMIC DNA]</scope>
    <source>
        <strain evidence="2 3">SGP1</strain>
    </source>
</reference>
<reference evidence="3" key="1">
    <citation type="submission" date="2010-03" db="EMBL/GenBank/DDBJ databases">
        <title>The genome sequence of Synergistetes sp. SGP1.</title>
        <authorList>
            <consortium name="metaHIT consortium -- http://www.metahit.eu/"/>
            <person name="Pajon A."/>
            <person name="Turner K."/>
            <person name="Parkhill J."/>
            <person name="Wade W."/>
            <person name="Vartoukian S."/>
        </authorList>
    </citation>
    <scope>NUCLEOTIDE SEQUENCE [LARGE SCALE GENOMIC DNA]</scope>
    <source>
        <strain evidence="3">SGP1</strain>
    </source>
</reference>
<keyword evidence="3" id="KW-1185">Reference proteome</keyword>
<dbReference type="AlphaFoldDB" id="A0AB94IXY4"/>
<name>A0AB94IXY4_9BACT</name>
<dbReference type="InterPro" id="IPR006842">
    <property type="entry name" value="Transposase_31"/>
</dbReference>
<feature type="domain" description="Transposase (putative) YhgA-like" evidence="1">
    <location>
        <begin position="76"/>
        <end position="165"/>
    </location>
</feature>
<dbReference type="InterPro" id="IPR051699">
    <property type="entry name" value="Rpn/YhgA-like_nuclease"/>
</dbReference>
<dbReference type="PANTHER" id="PTHR34611:SF2">
    <property type="entry name" value="INACTIVE RECOMBINATION-PROMOTING NUCLEASE-LIKE PROTEIN RPNE-RELATED"/>
    <property type="match status" value="1"/>
</dbReference>
<dbReference type="PANTHER" id="PTHR34611">
    <property type="match status" value="1"/>
</dbReference>
<accession>A0AB94IXY4</accession>
<evidence type="ECO:0000259" key="1">
    <source>
        <dbReference type="Pfam" id="PF04754"/>
    </source>
</evidence>
<sequence>MAERDMTEKHLEGYNDVFADIVNVLLFNGERRVRPEDLQDARSRTLYKADGKLHEQERDVSKLWVSKGAVISLIGFENQTKVDRDMVLRVLGYEGADYRGQLSAGRGLYPVVTLVLYFGEAPWTGPRTLFERVSVAEGLRPFVNDYRVNVFEVPRLTAEQVGQFRSDFRIVADYFVQMGRDGDYVPPRQTIEHVDAVLKLLSALTQDHRFEDTQNEFRKGEDVTMLSVLDKVEARGVALGEARGVALGEARGVALGEARGIASTARRMLMRGVPLDQVADFTGLSLGEVEALRREMDN</sequence>
<gene>
    <name evidence="2" type="ORF">SY1_17530</name>
</gene>
<organism evidence="2 3">
    <name type="scientific">Fretibacterium fastidiosum</name>
    <dbReference type="NCBI Taxonomy" id="651822"/>
    <lineage>
        <taxon>Bacteria</taxon>
        <taxon>Thermotogati</taxon>
        <taxon>Synergistota</taxon>
        <taxon>Synergistia</taxon>
        <taxon>Synergistales</taxon>
        <taxon>Aminobacteriaceae</taxon>
        <taxon>Fretibacterium</taxon>
    </lineage>
</organism>
<evidence type="ECO:0000313" key="3">
    <source>
        <dbReference type="Proteomes" id="UP000008957"/>
    </source>
</evidence>
<dbReference type="KEGG" id="sbr:SY1_17530"/>
<dbReference type="Pfam" id="PF04754">
    <property type="entry name" value="Transposase_31"/>
    <property type="match status" value="1"/>
</dbReference>
<dbReference type="Proteomes" id="UP000008957">
    <property type="component" value="Chromosome"/>
</dbReference>
<protein>
    <submittedName>
        <fullName evidence="2">Transposase, YhgA-like</fullName>
    </submittedName>
</protein>
<dbReference type="EMBL" id="FP929056">
    <property type="protein sequence ID" value="CBL28666.1"/>
    <property type="molecule type" value="Genomic_DNA"/>
</dbReference>